<dbReference type="EMBL" id="LGRX02006487">
    <property type="protein sequence ID" value="KAK3276572.1"/>
    <property type="molecule type" value="Genomic_DNA"/>
</dbReference>
<name>A0AAE0L981_9CHLO</name>
<reference evidence="1 2" key="1">
    <citation type="journal article" date="2015" name="Genome Biol. Evol.">
        <title>Comparative Genomics of a Bacterivorous Green Alga Reveals Evolutionary Causalities and Consequences of Phago-Mixotrophic Mode of Nutrition.</title>
        <authorList>
            <person name="Burns J.A."/>
            <person name="Paasch A."/>
            <person name="Narechania A."/>
            <person name="Kim E."/>
        </authorList>
    </citation>
    <scope>NUCLEOTIDE SEQUENCE [LARGE SCALE GENOMIC DNA]</scope>
    <source>
        <strain evidence="1 2">PLY_AMNH</strain>
    </source>
</reference>
<comment type="caution">
    <text evidence="1">The sequence shown here is derived from an EMBL/GenBank/DDBJ whole genome shotgun (WGS) entry which is preliminary data.</text>
</comment>
<keyword evidence="2" id="KW-1185">Reference proteome</keyword>
<gene>
    <name evidence="1" type="ORF">CYMTET_15357</name>
</gene>
<dbReference type="Proteomes" id="UP001190700">
    <property type="component" value="Unassembled WGS sequence"/>
</dbReference>
<sequence length="164" mass="17927">MRRSARAVVFALCLQLYPFGHRPSGATARAVNEPLESTVSDNAGRKASEEDISRSPSLNVTEFALRPTSRTLVIVNGSPRGGELAWRSLKLNVLDRYKADLALLAPPPASDLRASTLDRAAKYRWTVPEQSDWALLLDRITGITSTANAPTQFSPCAPLTHTRE</sequence>
<evidence type="ECO:0000313" key="1">
    <source>
        <dbReference type="EMBL" id="KAK3276572.1"/>
    </source>
</evidence>
<proteinExistence type="predicted"/>
<evidence type="ECO:0000313" key="2">
    <source>
        <dbReference type="Proteomes" id="UP001190700"/>
    </source>
</evidence>
<organism evidence="1 2">
    <name type="scientific">Cymbomonas tetramitiformis</name>
    <dbReference type="NCBI Taxonomy" id="36881"/>
    <lineage>
        <taxon>Eukaryota</taxon>
        <taxon>Viridiplantae</taxon>
        <taxon>Chlorophyta</taxon>
        <taxon>Pyramimonadophyceae</taxon>
        <taxon>Pyramimonadales</taxon>
        <taxon>Pyramimonadaceae</taxon>
        <taxon>Cymbomonas</taxon>
    </lineage>
</organism>
<accession>A0AAE0L981</accession>
<dbReference type="AlphaFoldDB" id="A0AAE0L981"/>
<protein>
    <submittedName>
        <fullName evidence="1">Uncharacterized protein</fullName>
    </submittedName>
</protein>